<feature type="domain" description="Uracil-DNA glycosylase-like" evidence="10">
    <location>
        <begin position="44"/>
        <end position="214"/>
    </location>
</feature>
<keyword evidence="12" id="KW-1185">Reference proteome</keyword>
<dbReference type="InterPro" id="IPR005122">
    <property type="entry name" value="Uracil-DNA_glycosylase-like"/>
</dbReference>
<dbReference type="SMART" id="SM00986">
    <property type="entry name" value="UDG"/>
    <property type="match status" value="1"/>
</dbReference>
<dbReference type="SUPFAM" id="SSF52141">
    <property type="entry name" value="Uracil-DNA glycosylase-like"/>
    <property type="match status" value="1"/>
</dbReference>
<evidence type="ECO:0000313" key="11">
    <source>
        <dbReference type="EMBL" id="GIF80798.1"/>
    </source>
</evidence>
<sequence length="222" mass="23424">MAVRTERGAQEYVPDDPGSIEGLRAAAAHCRGCHLYRDATQTVFGAGPEHARVVLIGEQPGDVEDRRGAPFVGPAGKLLDRAIAEAGLDRADAYVTNVVKHFKFKATASGKRRIHQNPNRTEIVACLPWLAAELSLLHPQVLVALGGTALKGLLGPAATVSGSRGVLLPWPASAHRPELFAEEGARLLATVHPSAVLRAVDRDALYDGLVADLRLAASALTG</sequence>
<dbReference type="Proteomes" id="UP000601223">
    <property type="component" value="Unassembled WGS sequence"/>
</dbReference>
<proteinExistence type="inferred from homology"/>
<keyword evidence="7" id="KW-0408">Iron</keyword>
<keyword evidence="6" id="KW-0378">Hydrolase</keyword>
<evidence type="ECO:0000256" key="6">
    <source>
        <dbReference type="ARBA" id="ARBA00022801"/>
    </source>
</evidence>
<dbReference type="EMBL" id="BONF01000010">
    <property type="protein sequence ID" value="GIF80798.1"/>
    <property type="molecule type" value="Genomic_DNA"/>
</dbReference>
<name>A0A8J3JHK4_9ACTN</name>
<accession>A0A8J3JHK4</accession>
<dbReference type="InterPro" id="IPR036895">
    <property type="entry name" value="Uracil-DNA_glycosylase-like_sf"/>
</dbReference>
<evidence type="ECO:0000256" key="9">
    <source>
        <dbReference type="ARBA" id="ARBA00023204"/>
    </source>
</evidence>
<evidence type="ECO:0000256" key="2">
    <source>
        <dbReference type="ARBA" id="ARBA00019403"/>
    </source>
</evidence>
<dbReference type="PANTHER" id="PTHR33693">
    <property type="entry name" value="TYPE-5 URACIL-DNA GLYCOSYLASE"/>
    <property type="match status" value="1"/>
</dbReference>
<comment type="caution">
    <text evidence="11">The sequence shown here is derived from an EMBL/GenBank/DDBJ whole genome shotgun (WGS) entry which is preliminary data.</text>
</comment>
<evidence type="ECO:0000256" key="1">
    <source>
        <dbReference type="ARBA" id="ARBA00006521"/>
    </source>
</evidence>
<evidence type="ECO:0000256" key="8">
    <source>
        <dbReference type="ARBA" id="ARBA00023014"/>
    </source>
</evidence>
<dbReference type="GO" id="GO:0051539">
    <property type="term" value="F:4 iron, 4 sulfur cluster binding"/>
    <property type="evidence" value="ECO:0007669"/>
    <property type="project" value="UniProtKB-KW"/>
</dbReference>
<gene>
    <name evidence="11" type="ORF">Cba03nite_21470</name>
</gene>
<keyword evidence="8" id="KW-0411">Iron-sulfur</keyword>
<dbReference type="Pfam" id="PF03167">
    <property type="entry name" value="UDG"/>
    <property type="match status" value="1"/>
</dbReference>
<keyword evidence="5" id="KW-0227">DNA damage</keyword>
<protein>
    <recommendedName>
        <fullName evidence="2">Type-4 uracil-DNA glycosylase</fullName>
    </recommendedName>
</protein>
<dbReference type="RefSeq" id="WP_203744713.1">
    <property type="nucleotide sequence ID" value="NZ_BONF01000010.1"/>
</dbReference>
<evidence type="ECO:0000313" key="12">
    <source>
        <dbReference type="Proteomes" id="UP000601223"/>
    </source>
</evidence>
<dbReference type="GO" id="GO:0097506">
    <property type="term" value="F:deaminated base DNA N-glycosylase activity"/>
    <property type="evidence" value="ECO:0007669"/>
    <property type="project" value="UniProtKB-ARBA"/>
</dbReference>
<dbReference type="Gene3D" id="3.40.470.10">
    <property type="entry name" value="Uracil-DNA glycosylase-like domain"/>
    <property type="match status" value="1"/>
</dbReference>
<evidence type="ECO:0000259" key="10">
    <source>
        <dbReference type="SMART" id="SM00986"/>
    </source>
</evidence>
<organism evidence="11 12">
    <name type="scientific">Catellatospora bangladeshensis</name>
    <dbReference type="NCBI Taxonomy" id="310355"/>
    <lineage>
        <taxon>Bacteria</taxon>
        <taxon>Bacillati</taxon>
        <taxon>Actinomycetota</taxon>
        <taxon>Actinomycetes</taxon>
        <taxon>Micromonosporales</taxon>
        <taxon>Micromonosporaceae</taxon>
        <taxon>Catellatospora</taxon>
    </lineage>
</organism>
<evidence type="ECO:0000256" key="4">
    <source>
        <dbReference type="ARBA" id="ARBA00022723"/>
    </source>
</evidence>
<evidence type="ECO:0000256" key="7">
    <source>
        <dbReference type="ARBA" id="ARBA00023004"/>
    </source>
</evidence>
<evidence type="ECO:0000256" key="5">
    <source>
        <dbReference type="ARBA" id="ARBA00022763"/>
    </source>
</evidence>
<keyword evidence="3" id="KW-0004">4Fe-4S</keyword>
<dbReference type="SMART" id="SM00987">
    <property type="entry name" value="UreE_C"/>
    <property type="match status" value="1"/>
</dbReference>
<evidence type="ECO:0000256" key="3">
    <source>
        <dbReference type="ARBA" id="ARBA00022485"/>
    </source>
</evidence>
<reference evidence="11 12" key="1">
    <citation type="submission" date="2021-01" db="EMBL/GenBank/DDBJ databases">
        <title>Whole genome shotgun sequence of Catellatospora bangladeshensis NBRC 107357.</title>
        <authorList>
            <person name="Komaki H."/>
            <person name="Tamura T."/>
        </authorList>
    </citation>
    <scope>NUCLEOTIDE SEQUENCE [LARGE SCALE GENOMIC DNA]</scope>
    <source>
        <strain evidence="11 12">NBRC 107357</strain>
    </source>
</reference>
<dbReference type="AlphaFoldDB" id="A0A8J3JHK4"/>
<keyword evidence="9" id="KW-0234">DNA repair</keyword>
<comment type="similarity">
    <text evidence="1">Belongs to the uracil-DNA glycosylase (UDG) superfamily. Type 4 (UDGa) family.</text>
</comment>
<dbReference type="CDD" id="cd10030">
    <property type="entry name" value="UDG-F4_TTUDGA_SPO1dp_like"/>
    <property type="match status" value="1"/>
</dbReference>
<keyword evidence="4" id="KW-0479">Metal-binding</keyword>
<dbReference type="InterPro" id="IPR051536">
    <property type="entry name" value="UDG_Type-4/5"/>
</dbReference>
<dbReference type="PANTHER" id="PTHR33693:SF9">
    <property type="entry name" value="TYPE-4 URACIL-DNA GLYCOSYLASE"/>
    <property type="match status" value="1"/>
</dbReference>
<dbReference type="GO" id="GO:0006281">
    <property type="term" value="P:DNA repair"/>
    <property type="evidence" value="ECO:0007669"/>
    <property type="project" value="UniProtKB-KW"/>
</dbReference>
<dbReference type="InterPro" id="IPR005273">
    <property type="entry name" value="Ura-DNA_glyco_family4"/>
</dbReference>
<dbReference type="NCBIfam" id="TIGR03914">
    <property type="entry name" value="UDG_fam_dom"/>
    <property type="match status" value="1"/>
</dbReference>
<dbReference type="GO" id="GO:0046872">
    <property type="term" value="F:metal ion binding"/>
    <property type="evidence" value="ECO:0007669"/>
    <property type="project" value="UniProtKB-KW"/>
</dbReference>